<sequence length="128" mass="14210">MSSEVEKAQKASAESQSETIFDKIIRKEIPAKIIHEDDDTLAFHDVAPQAPIHFLVIPKQRISMFEKIKSGDENLLGKLMITAAKCASDLGLKEGYRVVINNGKHGCQSVYHLHLHVLGGRQLGWPPV</sequence>
<reference evidence="6" key="1">
    <citation type="submission" date="2015-08" db="UniProtKB">
        <authorList>
            <consortium name="WormBaseParasite"/>
        </authorList>
    </citation>
    <scope>IDENTIFICATION</scope>
</reference>
<proteinExistence type="predicted"/>
<dbReference type="PROSITE" id="PS00892">
    <property type="entry name" value="HIT_1"/>
    <property type="match status" value="1"/>
</dbReference>
<evidence type="ECO:0000256" key="1">
    <source>
        <dbReference type="PIRSR" id="PIRSR601310-1"/>
    </source>
</evidence>
<dbReference type="InterPro" id="IPR011146">
    <property type="entry name" value="HIT-like"/>
</dbReference>
<dbReference type="SUPFAM" id="SSF54197">
    <property type="entry name" value="HIT-like"/>
    <property type="match status" value="1"/>
</dbReference>
<dbReference type="CDD" id="cd01276">
    <property type="entry name" value="PKCI_related"/>
    <property type="match status" value="1"/>
</dbReference>
<evidence type="ECO:0000313" key="5">
    <source>
        <dbReference type="Proteomes" id="UP000035681"/>
    </source>
</evidence>
<dbReference type="PROSITE" id="PS51084">
    <property type="entry name" value="HIT_2"/>
    <property type="match status" value="1"/>
</dbReference>
<dbReference type="PRINTS" id="PR00332">
    <property type="entry name" value="HISTRIAD"/>
</dbReference>
<dbReference type="InterPro" id="IPR036265">
    <property type="entry name" value="HIT-like_sf"/>
</dbReference>
<evidence type="ECO:0000259" key="4">
    <source>
        <dbReference type="PROSITE" id="PS51084"/>
    </source>
</evidence>
<feature type="short sequence motif" description="Histidine triad motif" evidence="2 3">
    <location>
        <begin position="112"/>
        <end position="116"/>
    </location>
</feature>
<dbReference type="WBParaSite" id="SSTP_0000324400.1">
    <property type="protein sequence ID" value="SSTP_0000324400.1"/>
    <property type="gene ID" value="SSTP_0000324400"/>
</dbReference>
<protein>
    <submittedName>
        <fullName evidence="6 7">HIT domain-containing protein</fullName>
    </submittedName>
</protein>
<dbReference type="WBParaSite" id="TCONS_00009957.p1">
    <property type="protein sequence ID" value="TCONS_00009957.p1"/>
    <property type="gene ID" value="XLOC_007665"/>
</dbReference>
<feature type="active site" description="Tele-AMP-histidine intermediate" evidence="1">
    <location>
        <position position="114"/>
    </location>
</feature>
<dbReference type="InterPro" id="IPR001310">
    <property type="entry name" value="Histidine_triad_HIT"/>
</dbReference>
<name>A0A0K0E180_STRER</name>
<dbReference type="InterPro" id="IPR019808">
    <property type="entry name" value="Histidine_triad_CS"/>
</dbReference>
<accession>A0A0K0E180</accession>
<evidence type="ECO:0000256" key="2">
    <source>
        <dbReference type="PIRSR" id="PIRSR601310-3"/>
    </source>
</evidence>
<dbReference type="PANTHER" id="PTHR23089">
    <property type="entry name" value="HISTIDINE TRIAD HIT PROTEIN"/>
    <property type="match status" value="1"/>
</dbReference>
<dbReference type="Proteomes" id="UP000035681">
    <property type="component" value="Unplaced"/>
</dbReference>
<keyword evidence="5" id="KW-1185">Reference proteome</keyword>
<feature type="domain" description="HIT" evidence="4">
    <location>
        <begin position="20"/>
        <end position="128"/>
    </location>
</feature>
<dbReference type="STRING" id="6248.A0A0K0E180"/>
<dbReference type="AlphaFoldDB" id="A0A0K0E180"/>
<evidence type="ECO:0000313" key="6">
    <source>
        <dbReference type="WBParaSite" id="SSTP_0000324400.1"/>
    </source>
</evidence>
<organism evidence="6">
    <name type="scientific">Strongyloides stercoralis</name>
    <name type="common">Threadworm</name>
    <dbReference type="NCBI Taxonomy" id="6248"/>
    <lineage>
        <taxon>Eukaryota</taxon>
        <taxon>Metazoa</taxon>
        <taxon>Ecdysozoa</taxon>
        <taxon>Nematoda</taxon>
        <taxon>Chromadorea</taxon>
        <taxon>Rhabditida</taxon>
        <taxon>Tylenchina</taxon>
        <taxon>Panagrolaimomorpha</taxon>
        <taxon>Strongyloidoidea</taxon>
        <taxon>Strongyloididae</taxon>
        <taxon>Strongyloides</taxon>
    </lineage>
</organism>
<evidence type="ECO:0000256" key="3">
    <source>
        <dbReference type="PROSITE-ProRule" id="PRU00464"/>
    </source>
</evidence>
<dbReference type="Gene3D" id="3.30.428.10">
    <property type="entry name" value="HIT-like"/>
    <property type="match status" value="1"/>
</dbReference>
<dbReference type="Pfam" id="PF01230">
    <property type="entry name" value="HIT"/>
    <property type="match status" value="1"/>
</dbReference>
<evidence type="ECO:0000313" key="7">
    <source>
        <dbReference type="WBParaSite" id="TCONS_00009957.p1"/>
    </source>
</evidence>
<dbReference type="GO" id="GO:0003824">
    <property type="term" value="F:catalytic activity"/>
    <property type="evidence" value="ECO:0007669"/>
    <property type="project" value="InterPro"/>
</dbReference>
<dbReference type="FunFam" id="3.30.428.10:FF:000005">
    <property type="entry name" value="Histidine triad nucleotide-binding protein 1"/>
    <property type="match status" value="1"/>
</dbReference>